<dbReference type="OrthoDB" id="5419315at2759"/>
<dbReference type="Proteomes" id="UP000813427">
    <property type="component" value="Unassembled WGS sequence"/>
</dbReference>
<dbReference type="AlphaFoldDB" id="A0A8K0RN92"/>
<dbReference type="GO" id="GO:0000981">
    <property type="term" value="F:DNA-binding transcription factor activity, RNA polymerase II-specific"/>
    <property type="evidence" value="ECO:0007669"/>
    <property type="project" value="InterPro"/>
</dbReference>
<dbReference type="InterPro" id="IPR001138">
    <property type="entry name" value="Zn2Cys6_DnaBD"/>
</dbReference>
<evidence type="ECO:0000313" key="3">
    <source>
        <dbReference type="EMBL" id="KAH7236430.1"/>
    </source>
</evidence>
<accession>A0A8K0RN92</accession>
<dbReference type="Pfam" id="PF00172">
    <property type="entry name" value="Zn_clus"/>
    <property type="match status" value="1"/>
</dbReference>
<dbReference type="SUPFAM" id="SSF57701">
    <property type="entry name" value="Zn2/Cys6 DNA-binding domain"/>
    <property type="match status" value="1"/>
</dbReference>
<evidence type="ECO:0000259" key="2">
    <source>
        <dbReference type="PROSITE" id="PS50048"/>
    </source>
</evidence>
<dbReference type="EMBL" id="JAGPXF010000007">
    <property type="protein sequence ID" value="KAH7236430.1"/>
    <property type="molecule type" value="Genomic_DNA"/>
</dbReference>
<dbReference type="CDD" id="cd00067">
    <property type="entry name" value="GAL4"/>
    <property type="match status" value="1"/>
</dbReference>
<sequence length="522" mass="59562">MPPSLQKATKTHTRSRTGCLTCRKRHQKCDERRPICGNCVTVDKPCEYPIAVLPLREKRKKCLPGEQQPWKPADGAVMTMTQALGPCISSARRPITMAFKSDELFHYFYKLEDPSDIAPKKKRQDLLASVTHSADALRNTMLIASLHYAWNAGHLRSFEPTLLFHKLEAMRLINKSILDSDAKYSMCVKHIATLCLTECALGNITAAETHMDGLMKFMDIHRPTHLPSPTEPGLDDELANRYIILTYNFIHGFKSRVKDILLFNDTRETPCPEMVEELMHSWHKTEMQGLDIRLRSLKMLPFFFSELPPSTEFTDVDGEGIVDCLVTLTATARLRSQSPDPFDQNVLWQEGAATRLLLAFVSTHIESISGGKKTSSRRLRLTSSWSGMATATGLYLHAILQFWNAGEPMTPPLHRRILHILQQDLECSRHHLSSRSRLVSKLWFWKAFVGAMSVERHVAFDTEGVLAELGSTYREFVRGWGIVFGVTRWEDAREALRKIVWPESFESEDMARDLWYRCIATQ</sequence>
<proteinExistence type="predicted"/>
<dbReference type="InterPro" id="IPR052400">
    <property type="entry name" value="Zn2-C6_fungal_TF"/>
</dbReference>
<dbReference type="SMART" id="SM00066">
    <property type="entry name" value="GAL4"/>
    <property type="match status" value="1"/>
</dbReference>
<dbReference type="InterPro" id="IPR036864">
    <property type="entry name" value="Zn2-C6_fun-type_DNA-bd_sf"/>
</dbReference>
<organism evidence="3 4">
    <name type="scientific">Fusarium tricinctum</name>
    <dbReference type="NCBI Taxonomy" id="61284"/>
    <lineage>
        <taxon>Eukaryota</taxon>
        <taxon>Fungi</taxon>
        <taxon>Dikarya</taxon>
        <taxon>Ascomycota</taxon>
        <taxon>Pezizomycotina</taxon>
        <taxon>Sordariomycetes</taxon>
        <taxon>Hypocreomycetidae</taxon>
        <taxon>Hypocreales</taxon>
        <taxon>Nectriaceae</taxon>
        <taxon>Fusarium</taxon>
        <taxon>Fusarium tricinctum species complex</taxon>
    </lineage>
</organism>
<dbReference type="PANTHER" id="PTHR47657:SF7">
    <property type="entry name" value="STEROL REGULATORY ELEMENT-BINDING PROTEIN ECM22"/>
    <property type="match status" value="1"/>
</dbReference>
<gene>
    <name evidence="3" type="ORF">BKA59DRAFT_487085</name>
</gene>
<dbReference type="PROSITE" id="PS50048">
    <property type="entry name" value="ZN2_CY6_FUNGAL_2"/>
    <property type="match status" value="1"/>
</dbReference>
<dbReference type="Gene3D" id="4.10.240.10">
    <property type="entry name" value="Zn(2)-C6 fungal-type DNA-binding domain"/>
    <property type="match status" value="1"/>
</dbReference>
<dbReference type="PROSITE" id="PS00463">
    <property type="entry name" value="ZN2_CY6_FUNGAL_1"/>
    <property type="match status" value="1"/>
</dbReference>
<keyword evidence="4" id="KW-1185">Reference proteome</keyword>
<evidence type="ECO:0000256" key="1">
    <source>
        <dbReference type="ARBA" id="ARBA00023242"/>
    </source>
</evidence>
<feature type="domain" description="Zn(2)-C6 fungal-type" evidence="2">
    <location>
        <begin position="18"/>
        <end position="48"/>
    </location>
</feature>
<name>A0A8K0RN92_9HYPO</name>
<protein>
    <recommendedName>
        <fullName evidence="2">Zn(2)-C6 fungal-type domain-containing protein</fullName>
    </recommendedName>
</protein>
<comment type="caution">
    <text evidence="3">The sequence shown here is derived from an EMBL/GenBank/DDBJ whole genome shotgun (WGS) entry which is preliminary data.</text>
</comment>
<dbReference type="GO" id="GO:0008270">
    <property type="term" value="F:zinc ion binding"/>
    <property type="evidence" value="ECO:0007669"/>
    <property type="project" value="InterPro"/>
</dbReference>
<reference evidence="3" key="1">
    <citation type="journal article" date="2021" name="Nat. Commun.">
        <title>Genetic determinants of endophytism in the Arabidopsis root mycobiome.</title>
        <authorList>
            <person name="Mesny F."/>
            <person name="Miyauchi S."/>
            <person name="Thiergart T."/>
            <person name="Pickel B."/>
            <person name="Atanasova L."/>
            <person name="Karlsson M."/>
            <person name="Huettel B."/>
            <person name="Barry K.W."/>
            <person name="Haridas S."/>
            <person name="Chen C."/>
            <person name="Bauer D."/>
            <person name="Andreopoulos W."/>
            <person name="Pangilinan J."/>
            <person name="LaButti K."/>
            <person name="Riley R."/>
            <person name="Lipzen A."/>
            <person name="Clum A."/>
            <person name="Drula E."/>
            <person name="Henrissat B."/>
            <person name="Kohler A."/>
            <person name="Grigoriev I.V."/>
            <person name="Martin F.M."/>
            <person name="Hacquard S."/>
        </authorList>
    </citation>
    <scope>NUCLEOTIDE SEQUENCE</scope>
    <source>
        <strain evidence="3">MPI-SDFR-AT-0068</strain>
    </source>
</reference>
<evidence type="ECO:0000313" key="4">
    <source>
        <dbReference type="Proteomes" id="UP000813427"/>
    </source>
</evidence>
<dbReference type="PANTHER" id="PTHR47657">
    <property type="entry name" value="STEROL REGULATORY ELEMENT-BINDING PROTEIN ECM22"/>
    <property type="match status" value="1"/>
</dbReference>
<keyword evidence="1" id="KW-0539">Nucleus</keyword>